<keyword evidence="1" id="KW-0862">Zinc</keyword>
<dbReference type="SMART" id="SM00343">
    <property type="entry name" value="ZnF_C2HC"/>
    <property type="match status" value="1"/>
</dbReference>
<evidence type="ECO:0000313" key="4">
    <source>
        <dbReference type="EMBL" id="PQM43480.1"/>
    </source>
</evidence>
<dbReference type="EMBL" id="KV441390">
    <property type="protein sequence ID" value="PQM43480.1"/>
    <property type="molecule type" value="Genomic_DNA"/>
</dbReference>
<dbReference type="GO" id="GO:0003676">
    <property type="term" value="F:nucleic acid binding"/>
    <property type="evidence" value="ECO:0007669"/>
    <property type="project" value="InterPro"/>
</dbReference>
<dbReference type="PROSITE" id="PS50158">
    <property type="entry name" value="ZF_CCHC"/>
    <property type="match status" value="1"/>
</dbReference>
<dbReference type="Pfam" id="PF00098">
    <property type="entry name" value="zf-CCHC"/>
    <property type="match status" value="1"/>
</dbReference>
<feature type="domain" description="CCHC-type" evidence="3">
    <location>
        <begin position="276"/>
        <end position="291"/>
    </location>
</feature>
<sequence>MEVTTSPERPRLAKLTGPNYRNWATQMRLILMDQRVWSAIDQAYNLDDDVLLNDFGISPLPKSKSGKEGEDALAEAEPKPKTKEELFAQAKKDQLAERRCVRASTLILSGCAQNIVDQIVRFRTAKEKWEKLEKLFARTEIQQISSKTEAFNRYSPPLMASVSEIVTRLDDLQDEINQMNPREAPTDLNKSGRLVAILSKRGGKYDITAAQIMAAKVTDYEDIVQHFLDIEEKIAEAKPVAESARQASTGDESPKARSGRGRGGGGRFSPRRARTCYHCGKTGHFERECRSK</sequence>
<dbReference type="Pfam" id="PF14223">
    <property type="entry name" value="Retrotran_gag_2"/>
    <property type="match status" value="1"/>
</dbReference>
<keyword evidence="1" id="KW-0479">Metal-binding</keyword>
<dbReference type="AlphaFoldDB" id="A0A2P6FGG7"/>
<dbReference type="OrthoDB" id="3438996at2759"/>
<dbReference type="Gene3D" id="4.10.60.10">
    <property type="entry name" value="Zinc finger, CCHC-type"/>
    <property type="match status" value="1"/>
</dbReference>
<dbReference type="Proteomes" id="UP000077154">
    <property type="component" value="Unassembled WGS sequence"/>
</dbReference>
<reference evidence="4" key="1">
    <citation type="submission" date="2016-03" db="EMBL/GenBank/DDBJ databases">
        <title>Updated assembly of Pseudogymnoascus destructans, the fungus causing white-nose syndrome of bats.</title>
        <authorList>
            <person name="Palmer J.M."/>
            <person name="Drees K.P."/>
            <person name="Foster J.T."/>
            <person name="Lindner D.L."/>
        </authorList>
    </citation>
    <scope>NUCLEOTIDE SEQUENCE [LARGE SCALE GENOMIC DNA]</scope>
    <source>
        <strain evidence="4">20631-21</strain>
    </source>
</reference>
<name>A0A2P6FGG7_9PEZI</name>
<dbReference type="InterPro" id="IPR025314">
    <property type="entry name" value="DUF4219"/>
</dbReference>
<evidence type="ECO:0000256" key="1">
    <source>
        <dbReference type="PROSITE-ProRule" id="PRU00047"/>
    </source>
</evidence>
<dbReference type="InterPro" id="IPR036875">
    <property type="entry name" value="Znf_CCHC_sf"/>
</dbReference>
<proteinExistence type="predicted"/>
<keyword evidence="1" id="KW-0863">Zinc-finger</keyword>
<dbReference type="RefSeq" id="XP_024328788.1">
    <property type="nucleotide sequence ID" value="XM_024473020.1"/>
</dbReference>
<organism evidence="4">
    <name type="scientific">Pseudogymnoascus destructans</name>
    <dbReference type="NCBI Taxonomy" id="655981"/>
    <lineage>
        <taxon>Eukaryota</taxon>
        <taxon>Fungi</taxon>
        <taxon>Dikarya</taxon>
        <taxon>Ascomycota</taxon>
        <taxon>Pezizomycotina</taxon>
        <taxon>Leotiomycetes</taxon>
        <taxon>Thelebolales</taxon>
        <taxon>Thelebolaceae</taxon>
        <taxon>Pseudogymnoascus</taxon>
    </lineage>
</organism>
<gene>
    <name evidence="4" type="ORF">VC83_09607</name>
</gene>
<dbReference type="GeneID" id="36292637"/>
<feature type="compositionally biased region" description="Basic and acidic residues" evidence="2">
    <location>
        <begin position="65"/>
        <end position="81"/>
    </location>
</feature>
<feature type="region of interest" description="Disordered" evidence="2">
    <location>
        <begin position="239"/>
        <end position="273"/>
    </location>
</feature>
<dbReference type="GO" id="GO:0008270">
    <property type="term" value="F:zinc ion binding"/>
    <property type="evidence" value="ECO:0007669"/>
    <property type="project" value="UniProtKB-KW"/>
</dbReference>
<dbReference type="InterPro" id="IPR001878">
    <property type="entry name" value="Znf_CCHC"/>
</dbReference>
<accession>A0A2P6FGG7</accession>
<dbReference type="SUPFAM" id="SSF57756">
    <property type="entry name" value="Retrovirus zinc finger-like domains"/>
    <property type="match status" value="1"/>
</dbReference>
<evidence type="ECO:0000256" key="2">
    <source>
        <dbReference type="SAM" id="MobiDB-lite"/>
    </source>
</evidence>
<dbReference type="Pfam" id="PF13961">
    <property type="entry name" value="DUF4219"/>
    <property type="match status" value="1"/>
</dbReference>
<feature type="region of interest" description="Disordered" evidence="2">
    <location>
        <begin position="62"/>
        <end position="81"/>
    </location>
</feature>
<evidence type="ECO:0000259" key="3">
    <source>
        <dbReference type="PROSITE" id="PS50158"/>
    </source>
</evidence>
<protein>
    <recommendedName>
        <fullName evidence="3">CCHC-type domain-containing protein</fullName>
    </recommendedName>
</protein>